<dbReference type="AlphaFoldDB" id="A0A410MFX9"/>
<dbReference type="PANTHER" id="PTHR30511">
    <property type="entry name" value="ALANINE RACEMASE"/>
    <property type="match status" value="1"/>
</dbReference>
<comment type="cofactor">
    <cofactor evidence="1 4 5">
        <name>pyridoxal 5'-phosphate</name>
        <dbReference type="ChEBI" id="CHEBI:597326"/>
    </cofactor>
</comment>
<feature type="binding site" evidence="4 6">
    <location>
        <position position="313"/>
    </location>
    <ligand>
        <name>substrate</name>
    </ligand>
</feature>
<dbReference type="GO" id="GO:0009252">
    <property type="term" value="P:peptidoglycan biosynthetic process"/>
    <property type="evidence" value="ECO:0007669"/>
    <property type="project" value="TreeGrafter"/>
</dbReference>
<feature type="modified residue" description="N6-(pyridoxal phosphate)lysine" evidence="4 5">
    <location>
        <position position="38"/>
    </location>
</feature>
<dbReference type="EMBL" id="CP026118">
    <property type="protein sequence ID" value="QAS53629.1"/>
    <property type="molecule type" value="Genomic_DNA"/>
</dbReference>
<accession>A0A410MFX9</accession>
<dbReference type="Pfam" id="PF01168">
    <property type="entry name" value="Ala_racemase_N"/>
    <property type="match status" value="1"/>
</dbReference>
<dbReference type="CDD" id="cd00430">
    <property type="entry name" value="PLPDE_III_AR"/>
    <property type="match status" value="1"/>
</dbReference>
<dbReference type="Pfam" id="PF00842">
    <property type="entry name" value="Ala_racemase_C"/>
    <property type="match status" value="1"/>
</dbReference>
<evidence type="ECO:0000256" key="6">
    <source>
        <dbReference type="PIRSR" id="PIRSR600821-52"/>
    </source>
</evidence>
<evidence type="ECO:0000256" key="1">
    <source>
        <dbReference type="ARBA" id="ARBA00001933"/>
    </source>
</evidence>
<dbReference type="Gene3D" id="2.40.37.10">
    <property type="entry name" value="Lyase, Ornithine Decarboxylase, Chain A, domain 1"/>
    <property type="match status" value="1"/>
</dbReference>
<dbReference type="NCBIfam" id="TIGR00492">
    <property type="entry name" value="alr"/>
    <property type="match status" value="1"/>
</dbReference>
<comment type="similarity">
    <text evidence="4">Belongs to the alanine racemase family.</text>
</comment>
<evidence type="ECO:0000256" key="2">
    <source>
        <dbReference type="ARBA" id="ARBA00022898"/>
    </source>
</evidence>
<keyword evidence="3 4" id="KW-0413">Isomerase</keyword>
<sequence>MKNYRPTWAEVSLKALTHNVKALKHYINKDCQLMAVVKADAYGHGLIESAKVMMETGADRLGVALVEEAIQLRQAGFEVPILIFGYTPKEAVREAAEHELTLTVFTEEVLREVVHVAESMKKRVNIHIKIDSGMHRIGLKHPQDVLLLLEKNTSSFVHVEGVFTHFSDADNEDPAYTEQQFHDFLNVIEEIEKQYGAVPVKHCCNSAATIAFPHMHMDMVRVGISLYGLHPAEHMIEMLPLQQVMSLKTKPVMIKTVLPGEPISYGRSYQPAKPSTVATVPIGYGDGLPRALSNRGNVIVVGQKAPIVGKVCMDQTMIDVTSIMEEMQDTEYTFFGDPNQGHISLQEVADQLDTIHYEITCQIGQRVPRIYT</sequence>
<protein>
    <recommendedName>
        <fullName evidence="4">Alanine racemase</fullName>
        <ecNumber evidence="4">5.1.1.1</ecNumber>
    </recommendedName>
</protein>
<evidence type="ECO:0000256" key="4">
    <source>
        <dbReference type="HAMAP-Rule" id="MF_01201"/>
    </source>
</evidence>
<dbReference type="InterPro" id="IPR001608">
    <property type="entry name" value="Ala_racemase_N"/>
</dbReference>
<dbReference type="InterPro" id="IPR009006">
    <property type="entry name" value="Ala_racemase/Decarboxylase_C"/>
</dbReference>
<keyword evidence="2 4" id="KW-0663">Pyridoxal phosphate</keyword>
<dbReference type="InterPro" id="IPR029066">
    <property type="entry name" value="PLP-binding_barrel"/>
</dbReference>
<dbReference type="FunFam" id="3.20.20.10:FF:000002">
    <property type="entry name" value="Alanine racemase"/>
    <property type="match status" value="1"/>
</dbReference>
<dbReference type="PROSITE" id="PS00395">
    <property type="entry name" value="ALANINE_RACEMASE"/>
    <property type="match status" value="1"/>
</dbReference>
<comment type="function">
    <text evidence="4">Catalyzes the interconversion of L-alanine and D-alanine. May also act on other amino acids.</text>
</comment>
<feature type="active site" description="Proton acceptor; specific for L-alanine" evidence="4">
    <location>
        <position position="265"/>
    </location>
</feature>
<evidence type="ECO:0000256" key="3">
    <source>
        <dbReference type="ARBA" id="ARBA00023235"/>
    </source>
</evidence>
<evidence type="ECO:0000256" key="5">
    <source>
        <dbReference type="PIRSR" id="PIRSR600821-50"/>
    </source>
</evidence>
<dbReference type="GO" id="GO:0005829">
    <property type="term" value="C:cytosol"/>
    <property type="evidence" value="ECO:0007669"/>
    <property type="project" value="TreeGrafter"/>
</dbReference>
<dbReference type="KEGG" id="hli:HLI_16180"/>
<dbReference type="GO" id="GO:0008784">
    <property type="term" value="F:alanine racemase activity"/>
    <property type="evidence" value="ECO:0007669"/>
    <property type="project" value="UniProtKB-UniRule"/>
</dbReference>
<comment type="pathway">
    <text evidence="4">Amino-acid biosynthesis; D-alanine biosynthesis; D-alanine from L-alanine: step 1/1.</text>
</comment>
<organism evidence="8 9">
    <name type="scientific">Halobacillus litoralis</name>
    <dbReference type="NCBI Taxonomy" id="45668"/>
    <lineage>
        <taxon>Bacteria</taxon>
        <taxon>Bacillati</taxon>
        <taxon>Bacillota</taxon>
        <taxon>Bacilli</taxon>
        <taxon>Bacillales</taxon>
        <taxon>Bacillaceae</taxon>
        <taxon>Halobacillus</taxon>
    </lineage>
</organism>
<dbReference type="UniPathway" id="UPA00042">
    <property type="reaction ID" value="UER00497"/>
</dbReference>
<evidence type="ECO:0000259" key="7">
    <source>
        <dbReference type="SMART" id="SM01005"/>
    </source>
</evidence>
<dbReference type="HAMAP" id="MF_01201">
    <property type="entry name" value="Ala_racemase"/>
    <property type="match status" value="1"/>
</dbReference>
<name>A0A410MFX9_9BACI</name>
<dbReference type="GO" id="GO:0030632">
    <property type="term" value="P:D-alanine biosynthetic process"/>
    <property type="evidence" value="ECO:0007669"/>
    <property type="project" value="UniProtKB-UniRule"/>
</dbReference>
<dbReference type="Gene3D" id="3.20.20.10">
    <property type="entry name" value="Alanine racemase"/>
    <property type="match status" value="1"/>
</dbReference>
<dbReference type="SMART" id="SM01005">
    <property type="entry name" value="Ala_racemase_C"/>
    <property type="match status" value="1"/>
</dbReference>
<gene>
    <name evidence="8" type="primary">alr</name>
    <name evidence="8" type="ORF">HLI_16180</name>
</gene>
<dbReference type="InterPro" id="IPR000821">
    <property type="entry name" value="Ala_racemase"/>
</dbReference>
<dbReference type="SUPFAM" id="SSF51419">
    <property type="entry name" value="PLP-binding barrel"/>
    <property type="match status" value="1"/>
</dbReference>
<dbReference type="OrthoDB" id="9813814at2"/>
<reference evidence="8 9" key="1">
    <citation type="submission" date="2018-01" db="EMBL/GenBank/DDBJ databases">
        <title>The whole genome sequencing and assembly of Halobacillus litoralis ERB031 strain.</title>
        <authorList>
            <person name="Lee S.-J."/>
            <person name="Park M.-K."/>
            <person name="Kim J.-Y."/>
            <person name="Lee Y.-J."/>
            <person name="Yi H."/>
            <person name="Bahn Y.-S."/>
            <person name="Kim J.F."/>
            <person name="Lee D.-W."/>
        </authorList>
    </citation>
    <scope>NUCLEOTIDE SEQUENCE [LARGE SCALE GENOMIC DNA]</scope>
    <source>
        <strain evidence="8 9">ERB 031</strain>
    </source>
</reference>
<dbReference type="PRINTS" id="PR00992">
    <property type="entry name" value="ALARACEMASE"/>
</dbReference>
<feature type="active site" description="Proton acceptor; specific for D-alanine" evidence="4">
    <location>
        <position position="38"/>
    </location>
</feature>
<dbReference type="EC" id="5.1.1.1" evidence="4"/>
<feature type="binding site" evidence="4 6">
    <location>
        <position position="136"/>
    </location>
    <ligand>
        <name>substrate</name>
    </ligand>
</feature>
<dbReference type="SUPFAM" id="SSF50621">
    <property type="entry name" value="Alanine racemase C-terminal domain-like"/>
    <property type="match status" value="1"/>
</dbReference>
<dbReference type="Proteomes" id="UP000287756">
    <property type="component" value="Chromosome"/>
</dbReference>
<evidence type="ECO:0000313" key="9">
    <source>
        <dbReference type="Proteomes" id="UP000287756"/>
    </source>
</evidence>
<feature type="domain" description="Alanine racemase C-terminal" evidence="7">
    <location>
        <begin position="244"/>
        <end position="372"/>
    </location>
</feature>
<dbReference type="RefSeq" id="WP_128525898.1">
    <property type="nucleotide sequence ID" value="NZ_CP026118.1"/>
</dbReference>
<proteinExistence type="inferred from homology"/>
<dbReference type="PANTHER" id="PTHR30511:SF0">
    <property type="entry name" value="ALANINE RACEMASE, CATABOLIC-RELATED"/>
    <property type="match status" value="1"/>
</dbReference>
<evidence type="ECO:0000313" key="8">
    <source>
        <dbReference type="EMBL" id="QAS53629.1"/>
    </source>
</evidence>
<dbReference type="GO" id="GO:0030170">
    <property type="term" value="F:pyridoxal phosphate binding"/>
    <property type="evidence" value="ECO:0007669"/>
    <property type="project" value="UniProtKB-UniRule"/>
</dbReference>
<dbReference type="InterPro" id="IPR011079">
    <property type="entry name" value="Ala_racemase_C"/>
</dbReference>
<comment type="catalytic activity">
    <reaction evidence="4">
        <text>L-alanine = D-alanine</text>
        <dbReference type="Rhea" id="RHEA:20249"/>
        <dbReference type="ChEBI" id="CHEBI:57416"/>
        <dbReference type="ChEBI" id="CHEBI:57972"/>
        <dbReference type="EC" id="5.1.1.1"/>
    </reaction>
</comment>
<dbReference type="InterPro" id="IPR020622">
    <property type="entry name" value="Ala_racemase_pyridoxalP-BS"/>
</dbReference>